<evidence type="ECO:0000256" key="7">
    <source>
        <dbReference type="SAM" id="Phobius"/>
    </source>
</evidence>
<evidence type="ECO:0000313" key="10">
    <source>
        <dbReference type="Proteomes" id="UP000176101"/>
    </source>
</evidence>
<dbReference type="OrthoDB" id="9762169at2"/>
<dbReference type="PANTHER" id="PTHR43289">
    <property type="entry name" value="MITOGEN-ACTIVATED PROTEIN KINASE KINASE KINASE 20-RELATED"/>
    <property type="match status" value="1"/>
</dbReference>
<keyword evidence="7" id="KW-0812">Transmembrane</keyword>
<comment type="caution">
    <text evidence="9">The sequence shown here is derived from an EMBL/GenBank/DDBJ whole genome shotgun (WGS) entry which is preliminary data.</text>
</comment>
<dbReference type="PATRIC" id="fig|1075402.3.peg.357"/>
<dbReference type="Pfam" id="PF00069">
    <property type="entry name" value="Pkinase"/>
    <property type="match status" value="1"/>
</dbReference>
<dbReference type="PANTHER" id="PTHR43289:SF34">
    <property type="entry name" value="SERINE_THREONINE-PROTEIN KINASE YBDM-RELATED"/>
    <property type="match status" value="1"/>
</dbReference>
<keyword evidence="10" id="KW-1185">Reference proteome</keyword>
<name>A0A1E7JXC1_9ACTN</name>
<dbReference type="Gene3D" id="3.30.200.20">
    <property type="entry name" value="Phosphorylase Kinase, domain 1"/>
    <property type="match status" value="1"/>
</dbReference>
<gene>
    <name evidence="9" type="ORF">AN216_20875</name>
</gene>
<evidence type="ECO:0000259" key="8">
    <source>
        <dbReference type="PROSITE" id="PS50011"/>
    </source>
</evidence>
<dbReference type="CDD" id="cd14014">
    <property type="entry name" value="STKc_PknB_like"/>
    <property type="match status" value="1"/>
</dbReference>
<dbReference type="RefSeq" id="WP_070198236.1">
    <property type="nucleotide sequence ID" value="NZ_LJGU01000142.1"/>
</dbReference>
<keyword evidence="1" id="KW-0808">Transferase</keyword>
<dbReference type="STRING" id="1075402.AN216_20875"/>
<dbReference type="InterPro" id="IPR011009">
    <property type="entry name" value="Kinase-like_dom_sf"/>
</dbReference>
<feature type="transmembrane region" description="Helical" evidence="7">
    <location>
        <begin position="559"/>
        <end position="580"/>
    </location>
</feature>
<dbReference type="SUPFAM" id="SSF56112">
    <property type="entry name" value="Protein kinase-like (PK-like)"/>
    <property type="match status" value="1"/>
</dbReference>
<keyword evidence="7" id="KW-0472">Membrane</keyword>
<dbReference type="GO" id="GO:0005524">
    <property type="term" value="F:ATP binding"/>
    <property type="evidence" value="ECO:0007669"/>
    <property type="project" value="UniProtKB-UniRule"/>
</dbReference>
<dbReference type="Gene3D" id="1.10.510.10">
    <property type="entry name" value="Transferase(Phosphotransferase) domain 1"/>
    <property type="match status" value="1"/>
</dbReference>
<dbReference type="GO" id="GO:0004674">
    <property type="term" value="F:protein serine/threonine kinase activity"/>
    <property type="evidence" value="ECO:0007669"/>
    <property type="project" value="TreeGrafter"/>
</dbReference>
<evidence type="ECO:0000256" key="3">
    <source>
        <dbReference type="ARBA" id="ARBA00022777"/>
    </source>
</evidence>
<evidence type="ECO:0000256" key="4">
    <source>
        <dbReference type="ARBA" id="ARBA00022840"/>
    </source>
</evidence>
<feature type="domain" description="Protein kinase" evidence="8">
    <location>
        <begin position="15"/>
        <end position="280"/>
    </location>
</feature>
<dbReference type="PROSITE" id="PS50011">
    <property type="entry name" value="PROTEIN_KINASE_DOM"/>
    <property type="match status" value="1"/>
</dbReference>
<dbReference type="InterPro" id="IPR008271">
    <property type="entry name" value="Ser/Thr_kinase_AS"/>
</dbReference>
<evidence type="ECO:0000256" key="2">
    <source>
        <dbReference type="ARBA" id="ARBA00022741"/>
    </source>
</evidence>
<dbReference type="PROSITE" id="PS00107">
    <property type="entry name" value="PROTEIN_KINASE_ATP"/>
    <property type="match status" value="1"/>
</dbReference>
<organism evidence="9 10">
    <name type="scientific">Streptomyces oceani</name>
    <dbReference type="NCBI Taxonomy" id="1075402"/>
    <lineage>
        <taxon>Bacteria</taxon>
        <taxon>Bacillati</taxon>
        <taxon>Actinomycetota</taxon>
        <taxon>Actinomycetes</taxon>
        <taxon>Kitasatosporales</taxon>
        <taxon>Streptomycetaceae</taxon>
        <taxon>Streptomyces</taxon>
    </lineage>
</organism>
<keyword evidence="7" id="KW-1133">Transmembrane helix</keyword>
<keyword evidence="4 5" id="KW-0067">ATP-binding</keyword>
<feature type="transmembrane region" description="Helical" evidence="7">
    <location>
        <begin position="526"/>
        <end position="547"/>
    </location>
</feature>
<dbReference type="InterPro" id="IPR000719">
    <property type="entry name" value="Prot_kinase_dom"/>
</dbReference>
<dbReference type="AlphaFoldDB" id="A0A1E7JXC1"/>
<dbReference type="InterPro" id="IPR025565">
    <property type="entry name" value="DUF4328"/>
</dbReference>
<feature type="region of interest" description="Disordered" evidence="6">
    <location>
        <begin position="299"/>
        <end position="344"/>
    </location>
</feature>
<evidence type="ECO:0000313" key="9">
    <source>
        <dbReference type="EMBL" id="OEU96326.1"/>
    </source>
</evidence>
<accession>A0A1E7JXC1</accession>
<keyword evidence="3" id="KW-0418">Kinase</keyword>
<sequence>MDRLESSDPRSIGGYRLLGRLGEGGMGRVYLARSERGRTVAVKSVKGELAQRPEFRRRFSQEITAARRVGAEWTAPVLDADPEAAEPWVATGYIAGPSLAEVVDRDFGPLPENSVRALTTGLVRALQAIHGAGLVHRDLKPSNVLITIDGPRVIDFGIARALDSAMQSSGGMTRTGSVIGSPGFMSPEQVRGSVVTAASDVFCLGAVLAYAATGRMPFGTADSGAHAVMFRIAEEDADLRGLSGPLYELIAACLEKDPERRPDVDTLVARTEGEISGTWLPGQVLAQLGRHAVQLLDSEDPEGQTERQDAASATTQPPSMPSTPPSAYHPALAGGPNVSPYQAGRGPYGYPQPWMGGGQHTTYGPAGPYGHPGRTPRPARPVRTIGTPTWVLILLTLVWTVAALIHSISLDATLSSHPESWLVTAHPEYTALKERSQIIDVFGGLAFLVTIILWLMWFWRVRLNAEAFEPGRVRYDPGMALGVWFIPFCNFFMPKQIANDVWSVSRGDPPEWYQGRRYPPRRGLVSGWWTMWVIYFIWSFSQFFSWYDETTIDEAEGIIALQIFTHFFAIPAYILAVVFVSRLTNMQDDRIAAGA</sequence>
<protein>
    <recommendedName>
        <fullName evidence="8">Protein kinase domain-containing protein</fullName>
    </recommendedName>
</protein>
<reference evidence="9 10" key="1">
    <citation type="journal article" date="2016" name="Front. Microbiol.">
        <title>Comparative Genomics Analysis of Streptomyces Species Reveals Their Adaptation to the Marine Environment and Their Diversity at the Genomic Level.</title>
        <authorList>
            <person name="Tian X."/>
            <person name="Zhang Z."/>
            <person name="Yang T."/>
            <person name="Chen M."/>
            <person name="Li J."/>
            <person name="Chen F."/>
            <person name="Yang J."/>
            <person name="Li W."/>
            <person name="Zhang B."/>
            <person name="Zhang Z."/>
            <person name="Wu J."/>
            <person name="Zhang C."/>
            <person name="Long L."/>
            <person name="Xiao J."/>
        </authorList>
    </citation>
    <scope>NUCLEOTIDE SEQUENCE [LARGE SCALE GENOMIC DNA]</scope>
    <source>
        <strain evidence="9 10">SCSIO 02100</strain>
    </source>
</reference>
<dbReference type="InterPro" id="IPR017441">
    <property type="entry name" value="Protein_kinase_ATP_BS"/>
</dbReference>
<evidence type="ECO:0000256" key="5">
    <source>
        <dbReference type="PROSITE-ProRule" id="PRU10141"/>
    </source>
</evidence>
<evidence type="ECO:0000256" key="1">
    <source>
        <dbReference type="ARBA" id="ARBA00022679"/>
    </source>
</evidence>
<feature type="transmembrane region" description="Helical" evidence="7">
    <location>
        <begin position="438"/>
        <end position="457"/>
    </location>
</feature>
<dbReference type="EMBL" id="LJGU01000142">
    <property type="protein sequence ID" value="OEU96326.1"/>
    <property type="molecule type" value="Genomic_DNA"/>
</dbReference>
<feature type="transmembrane region" description="Helical" evidence="7">
    <location>
        <begin position="477"/>
        <end position="493"/>
    </location>
</feature>
<evidence type="ECO:0000256" key="6">
    <source>
        <dbReference type="SAM" id="MobiDB-lite"/>
    </source>
</evidence>
<keyword evidence="2 5" id="KW-0547">Nucleotide-binding</keyword>
<feature type="binding site" evidence="5">
    <location>
        <position position="43"/>
    </location>
    <ligand>
        <name>ATP</name>
        <dbReference type="ChEBI" id="CHEBI:30616"/>
    </ligand>
</feature>
<dbReference type="PROSITE" id="PS00108">
    <property type="entry name" value="PROTEIN_KINASE_ST"/>
    <property type="match status" value="1"/>
</dbReference>
<dbReference type="Pfam" id="PF14219">
    <property type="entry name" value="DUF4328"/>
    <property type="match status" value="1"/>
</dbReference>
<dbReference type="Proteomes" id="UP000176101">
    <property type="component" value="Unassembled WGS sequence"/>
</dbReference>
<dbReference type="SMART" id="SM00220">
    <property type="entry name" value="S_TKc"/>
    <property type="match status" value="1"/>
</dbReference>
<proteinExistence type="predicted"/>
<feature type="transmembrane region" description="Helical" evidence="7">
    <location>
        <begin position="390"/>
        <end position="410"/>
    </location>
</feature>